<organism evidence="2 3">
    <name type="scientific">Sciurus vulgaris</name>
    <name type="common">Eurasian red squirrel</name>
    <dbReference type="NCBI Taxonomy" id="55149"/>
    <lineage>
        <taxon>Eukaryota</taxon>
        <taxon>Metazoa</taxon>
        <taxon>Chordata</taxon>
        <taxon>Craniata</taxon>
        <taxon>Vertebrata</taxon>
        <taxon>Euteleostomi</taxon>
        <taxon>Mammalia</taxon>
        <taxon>Eutheria</taxon>
        <taxon>Euarchontoglires</taxon>
        <taxon>Glires</taxon>
        <taxon>Rodentia</taxon>
        <taxon>Sciuromorpha</taxon>
        <taxon>Sciuridae</taxon>
        <taxon>Sciurinae</taxon>
        <taxon>Sciurini</taxon>
        <taxon>Sciurus</taxon>
    </lineage>
</organism>
<name>A0A8D2DGF7_SCIVU</name>
<keyword evidence="1" id="KW-0812">Transmembrane</keyword>
<protein>
    <submittedName>
        <fullName evidence="2">Uncharacterized protein</fullName>
    </submittedName>
</protein>
<evidence type="ECO:0000313" key="3">
    <source>
        <dbReference type="Proteomes" id="UP000694564"/>
    </source>
</evidence>
<dbReference type="Ensembl" id="ENSSVLT00005027674.1">
    <property type="protein sequence ID" value="ENSSVLP00005024897.1"/>
    <property type="gene ID" value="ENSSVLG00005019685.1"/>
</dbReference>
<sequence length="57" mass="6668">TKVFVLCVCVCVCARMCAHLEQPASYLLWRGYSFIKIFLLIWICFWLVSNSLTGQRH</sequence>
<dbReference type="AlphaFoldDB" id="A0A8D2DGF7"/>
<proteinExistence type="predicted"/>
<evidence type="ECO:0000256" key="1">
    <source>
        <dbReference type="SAM" id="Phobius"/>
    </source>
</evidence>
<keyword evidence="1" id="KW-1133">Transmembrane helix</keyword>
<reference evidence="2" key="1">
    <citation type="submission" date="2025-08" db="UniProtKB">
        <authorList>
            <consortium name="Ensembl"/>
        </authorList>
    </citation>
    <scope>IDENTIFICATION</scope>
</reference>
<accession>A0A8D2DGF7</accession>
<dbReference type="Proteomes" id="UP000694564">
    <property type="component" value="Chromosome 14"/>
</dbReference>
<dbReference type="OrthoDB" id="10399037at2759"/>
<feature type="transmembrane region" description="Helical" evidence="1">
    <location>
        <begin position="27"/>
        <end position="48"/>
    </location>
</feature>
<keyword evidence="3" id="KW-1185">Reference proteome</keyword>
<reference evidence="2" key="2">
    <citation type="submission" date="2025-09" db="UniProtKB">
        <authorList>
            <consortium name="Ensembl"/>
        </authorList>
    </citation>
    <scope>IDENTIFICATION</scope>
</reference>
<evidence type="ECO:0000313" key="2">
    <source>
        <dbReference type="Ensembl" id="ENSSVLP00005024897.1"/>
    </source>
</evidence>
<keyword evidence="1" id="KW-0472">Membrane</keyword>